<accession>A0A7Y4EZL9</accession>
<dbReference type="InterPro" id="IPR013783">
    <property type="entry name" value="Ig-like_fold"/>
</dbReference>
<dbReference type="AlphaFoldDB" id="A0A7Y4EZL9"/>
<organism evidence="6 7">
    <name type="scientific">Vibrio alginolyticus</name>
    <dbReference type="NCBI Taxonomy" id="663"/>
    <lineage>
        <taxon>Bacteria</taxon>
        <taxon>Pseudomonadati</taxon>
        <taxon>Pseudomonadota</taxon>
        <taxon>Gammaproteobacteria</taxon>
        <taxon>Vibrionales</taxon>
        <taxon>Vibrionaceae</taxon>
        <taxon>Vibrio</taxon>
    </lineage>
</organism>
<dbReference type="Proteomes" id="UP000532247">
    <property type="component" value="Unassembled WGS sequence"/>
</dbReference>
<evidence type="ECO:0000256" key="3">
    <source>
        <dbReference type="ARBA" id="ARBA00023163"/>
    </source>
</evidence>
<evidence type="ECO:0000313" key="6">
    <source>
        <dbReference type="EMBL" id="NOI10751.1"/>
    </source>
</evidence>
<dbReference type="InterPro" id="IPR009057">
    <property type="entry name" value="Homeodomain-like_sf"/>
</dbReference>
<keyword evidence="4" id="KW-0472">Membrane</keyword>
<dbReference type="EMBL" id="VTYF01000011">
    <property type="protein sequence ID" value="NOI10751.1"/>
    <property type="molecule type" value="Genomic_DNA"/>
</dbReference>
<evidence type="ECO:0000256" key="4">
    <source>
        <dbReference type="SAM" id="Phobius"/>
    </source>
</evidence>
<dbReference type="PRINTS" id="PR00032">
    <property type="entry name" value="HTHARAC"/>
</dbReference>
<dbReference type="InterPro" id="IPR015943">
    <property type="entry name" value="WD40/YVTN_repeat-like_dom_sf"/>
</dbReference>
<reference evidence="6 7" key="1">
    <citation type="submission" date="2019-09" db="EMBL/GenBank/DDBJ databases">
        <title>Draft genome sequencing and comparative genomics of hatchery-associated Vibrios.</title>
        <authorList>
            <person name="Kehlet-Delgado H."/>
            <person name="Mueller R.S."/>
        </authorList>
    </citation>
    <scope>NUCLEOTIDE SEQUENCE [LARGE SCALE GENOMIC DNA]</scope>
    <source>
        <strain evidence="6 7">081416A</strain>
    </source>
</reference>
<evidence type="ECO:0000259" key="5">
    <source>
        <dbReference type="PROSITE" id="PS01124"/>
    </source>
</evidence>
<keyword evidence="1" id="KW-0805">Transcription regulation</keyword>
<dbReference type="Gene3D" id="1.10.10.60">
    <property type="entry name" value="Homeodomain-like"/>
    <property type="match status" value="1"/>
</dbReference>
<name>A0A7Y4EZL9_VIBAL</name>
<dbReference type="PANTHER" id="PTHR43280:SF28">
    <property type="entry name" value="HTH-TYPE TRANSCRIPTIONAL ACTIVATOR RHAS"/>
    <property type="match status" value="1"/>
</dbReference>
<dbReference type="SUPFAM" id="SSF46689">
    <property type="entry name" value="Homeodomain-like"/>
    <property type="match status" value="1"/>
</dbReference>
<comment type="caution">
    <text evidence="6">The sequence shown here is derived from an EMBL/GenBank/DDBJ whole genome shotgun (WGS) entry which is preliminary data.</text>
</comment>
<evidence type="ECO:0000256" key="1">
    <source>
        <dbReference type="ARBA" id="ARBA00023015"/>
    </source>
</evidence>
<keyword evidence="4" id="KW-0812">Transmembrane</keyword>
<keyword evidence="4" id="KW-1133">Transmembrane helix</keyword>
<dbReference type="PROSITE" id="PS00041">
    <property type="entry name" value="HTH_ARAC_FAMILY_1"/>
    <property type="match status" value="1"/>
</dbReference>
<dbReference type="Pfam" id="PF12833">
    <property type="entry name" value="HTH_18"/>
    <property type="match status" value="1"/>
</dbReference>
<keyword evidence="2" id="KW-0238">DNA-binding</keyword>
<dbReference type="InterPro" id="IPR020449">
    <property type="entry name" value="Tscrpt_reg_AraC-type_HTH"/>
</dbReference>
<dbReference type="PROSITE" id="PS01124">
    <property type="entry name" value="HTH_ARAC_FAMILY_2"/>
    <property type="match status" value="1"/>
</dbReference>
<dbReference type="PANTHER" id="PTHR43280">
    <property type="entry name" value="ARAC-FAMILY TRANSCRIPTIONAL REGULATOR"/>
    <property type="match status" value="1"/>
</dbReference>
<dbReference type="GO" id="GO:0003700">
    <property type="term" value="F:DNA-binding transcription factor activity"/>
    <property type="evidence" value="ECO:0007669"/>
    <property type="project" value="InterPro"/>
</dbReference>
<dbReference type="Gene3D" id="2.60.40.10">
    <property type="entry name" value="Immunoglobulins"/>
    <property type="match status" value="1"/>
</dbReference>
<dbReference type="InterPro" id="IPR018060">
    <property type="entry name" value="HTH_AraC"/>
</dbReference>
<feature type="domain" description="HTH araC/xylS-type" evidence="5">
    <location>
        <begin position="1027"/>
        <end position="1125"/>
    </location>
</feature>
<proteinExistence type="predicted"/>
<dbReference type="InterPro" id="IPR036890">
    <property type="entry name" value="HATPase_C_sf"/>
</dbReference>
<sequence>MIQKVFVLLRQLALALLGFVLSYQAFALHNANAIFYPLPTQAKGTFIAAKKLFLGEKGGLWIHDVHGRVLFYDGQTILPKSGSFLQTSAKQLAYHKGAFWTFIENEVYRTYPNQERRLVFSLNPGSQIRKIGSSKNYIWVSDGAHFYTYNIDTSELNSFSLLQLYQHSNNSYVYINDAVLVETKWALATTSGFYLSEGDKFDHVAASGQNYIEKVYYSHTRREILIGTLRGALIFNIYQPDKEVIRIGGSHVLTFAETNQEYWVGTEHGLYLYSFFSGEVTEVAPASFLELELDNTKIYSLLSDNMGGMWIATNQGIRYYSLFSKKFERVTFSSYDSHTLSGRIRQTIEGPDGALWFADDRKIYRSGKSGINQVLELESQINEFAFQNGMLWLATSKGLEIFELNGLNKITFPYLQVMAGHAVEHVTVDGDDRLWVSSGYHLYNVDTAAQSVRNFGSEWLVSQYLPAKVTRLYDTEDALLIGTDHGVYQYSNDNIQFIRFSEKFGESLDMTTAVDGSQWFASSYGVFKTDTRSDEKRVVEMSEPNARPACLIRDRQGVWLASSVGLSYYHLSGELVKHYSSSSGLMNNEFLPGICSVIQQTEIGERELVLGSKYGLVKAEASKLLVSNPPESKFIVSQVVLENEVLQVGSADLNGITLPYGSSLSFLFGVMPKPDSQNLYYRLNNDDPWQTLEGGQLTLEHLSSGEYHLQVSNESQVATGVVGLESHFIVLHPWYLSRFAILGFVVASIAVVALLVFWRSRYVVQANRDLAAQVTLKTNQLRHQSRVLLTSNQQLRKQIQVRNLLVDHVALSIKSSVDFIVAKLPMPLDTATEDHLAKTNWQLNELKSVPSDVSGGSQNYNLSQITQSVVDVWQDDFAKAGILVELEDESKQSRVALESFNLDVIFNSIFANIIKRSFRGQTVRIMLEKGHDIVSLSFLDYGTQLPNKVATGLPSNLNHSELSIDHLAQLVTTSGGYLAVFSSDAQNKVEITWPSAKESSYLDEPQQELNPVTIAEDQVTPEKEWLQKVYQLVAEHYHDPEFGTASAAKMLYMSERSLQRRFKSASSRTLKDYVTEVRLETACEQLLAGEKISEVAFNCGFNDPSYFSQKFKLHFGLPPSKFALTQESQEIN</sequence>
<evidence type="ECO:0000313" key="7">
    <source>
        <dbReference type="Proteomes" id="UP000532247"/>
    </source>
</evidence>
<feature type="transmembrane region" description="Helical" evidence="4">
    <location>
        <begin position="734"/>
        <end position="758"/>
    </location>
</feature>
<dbReference type="Gene3D" id="3.30.565.10">
    <property type="entry name" value="Histidine kinase-like ATPase, C-terminal domain"/>
    <property type="match status" value="1"/>
</dbReference>
<dbReference type="SUPFAM" id="SSF63829">
    <property type="entry name" value="Calcium-dependent phosphotriesterase"/>
    <property type="match status" value="1"/>
</dbReference>
<keyword evidence="3" id="KW-0804">Transcription</keyword>
<dbReference type="Gene3D" id="2.130.10.10">
    <property type="entry name" value="YVTN repeat-like/Quinoprotein amine dehydrogenase"/>
    <property type="match status" value="2"/>
</dbReference>
<dbReference type="GO" id="GO:0043565">
    <property type="term" value="F:sequence-specific DNA binding"/>
    <property type="evidence" value="ECO:0007669"/>
    <property type="project" value="InterPro"/>
</dbReference>
<dbReference type="InterPro" id="IPR018062">
    <property type="entry name" value="HTH_AraC-typ_CS"/>
</dbReference>
<gene>
    <name evidence="6" type="ORF">F0254_18120</name>
</gene>
<dbReference type="SMART" id="SM00342">
    <property type="entry name" value="HTH_ARAC"/>
    <property type="match status" value="1"/>
</dbReference>
<protein>
    <submittedName>
        <fullName evidence="6">Helix-turn-helix domain-containing protein</fullName>
    </submittedName>
</protein>
<evidence type="ECO:0000256" key="2">
    <source>
        <dbReference type="ARBA" id="ARBA00023125"/>
    </source>
</evidence>